<proteinExistence type="predicted"/>
<dbReference type="Proteomes" id="UP000823388">
    <property type="component" value="Chromosome 3K"/>
</dbReference>
<feature type="region of interest" description="Disordered" evidence="1">
    <location>
        <begin position="21"/>
        <end position="51"/>
    </location>
</feature>
<name>A0A8T0V1T3_PANVG</name>
<organism evidence="2 3">
    <name type="scientific">Panicum virgatum</name>
    <name type="common">Blackwell switchgrass</name>
    <dbReference type="NCBI Taxonomy" id="38727"/>
    <lineage>
        <taxon>Eukaryota</taxon>
        <taxon>Viridiplantae</taxon>
        <taxon>Streptophyta</taxon>
        <taxon>Embryophyta</taxon>
        <taxon>Tracheophyta</taxon>
        <taxon>Spermatophyta</taxon>
        <taxon>Magnoliopsida</taxon>
        <taxon>Liliopsida</taxon>
        <taxon>Poales</taxon>
        <taxon>Poaceae</taxon>
        <taxon>PACMAD clade</taxon>
        <taxon>Panicoideae</taxon>
        <taxon>Panicodae</taxon>
        <taxon>Paniceae</taxon>
        <taxon>Panicinae</taxon>
        <taxon>Panicum</taxon>
        <taxon>Panicum sect. Hiantes</taxon>
    </lineage>
</organism>
<comment type="caution">
    <text evidence="2">The sequence shown here is derived from an EMBL/GenBank/DDBJ whole genome shotgun (WGS) entry which is preliminary data.</text>
</comment>
<reference evidence="2" key="1">
    <citation type="submission" date="2020-05" db="EMBL/GenBank/DDBJ databases">
        <title>WGS assembly of Panicum virgatum.</title>
        <authorList>
            <person name="Lovell J.T."/>
            <person name="Jenkins J."/>
            <person name="Shu S."/>
            <person name="Juenger T.E."/>
            <person name="Schmutz J."/>
        </authorList>
    </citation>
    <scope>NUCLEOTIDE SEQUENCE</scope>
    <source>
        <strain evidence="2">AP13</strain>
    </source>
</reference>
<evidence type="ECO:0000313" key="3">
    <source>
        <dbReference type="Proteomes" id="UP000823388"/>
    </source>
</evidence>
<accession>A0A8T0V1T3</accession>
<dbReference type="AlphaFoldDB" id="A0A8T0V1T3"/>
<gene>
    <name evidence="2" type="ORF">PVAP13_3KG540301</name>
</gene>
<dbReference type="EMBL" id="CM029041">
    <property type="protein sequence ID" value="KAG2630651.1"/>
    <property type="molecule type" value="Genomic_DNA"/>
</dbReference>
<protein>
    <submittedName>
        <fullName evidence="2">Uncharacterized protein</fullName>
    </submittedName>
</protein>
<keyword evidence="3" id="KW-1185">Reference proteome</keyword>
<evidence type="ECO:0000313" key="2">
    <source>
        <dbReference type="EMBL" id="KAG2630651.1"/>
    </source>
</evidence>
<evidence type="ECO:0000256" key="1">
    <source>
        <dbReference type="SAM" id="MobiDB-lite"/>
    </source>
</evidence>
<sequence length="111" mass="11856">MRNRSCRPLCNQLSVAVSQPAHAADQLRSQVDRSAADDIAAGPGPGSGAASVHTLLRRHPESPGCIQATGRPCSSLRLHLPSGRPLVRSRVCPLQSQNAIPLFDFLELAIR</sequence>